<dbReference type="AlphaFoldDB" id="A0A161YFG9"/>
<proteinExistence type="predicted"/>
<comment type="caution">
    <text evidence="1">The sequence shown here is derived from an EMBL/GenBank/DDBJ whole genome shotgun (WGS) entry which is preliminary data.</text>
</comment>
<dbReference type="EMBL" id="AUXX01000074">
    <property type="protein sequence ID" value="KZN59036.1"/>
    <property type="molecule type" value="Genomic_DNA"/>
</dbReference>
<reference evidence="1 2" key="1">
    <citation type="submission" date="2013-07" db="EMBL/GenBank/DDBJ databases">
        <title>Comparative Genomic and Metabolomic Analysis of Twelve Strains of Pseudoalteromonas luteoviolacea.</title>
        <authorList>
            <person name="Vynne N.G."/>
            <person name="Mansson M."/>
            <person name="Gram L."/>
        </authorList>
    </citation>
    <scope>NUCLEOTIDE SEQUENCE [LARGE SCALE GENOMIC DNA]</scope>
    <source>
        <strain evidence="1 2">S4060-1</strain>
    </source>
</reference>
<organism evidence="1 2">
    <name type="scientific">Pseudoalteromonas luteoviolacea S4060-1</name>
    <dbReference type="NCBI Taxonomy" id="1365257"/>
    <lineage>
        <taxon>Bacteria</taxon>
        <taxon>Pseudomonadati</taxon>
        <taxon>Pseudomonadota</taxon>
        <taxon>Gammaproteobacteria</taxon>
        <taxon>Alteromonadales</taxon>
        <taxon>Pseudoalteromonadaceae</taxon>
        <taxon>Pseudoalteromonas</taxon>
    </lineage>
</organism>
<evidence type="ECO:0000313" key="1">
    <source>
        <dbReference type="EMBL" id="KZN59036.1"/>
    </source>
</evidence>
<evidence type="ECO:0008006" key="3">
    <source>
        <dbReference type="Google" id="ProtNLM"/>
    </source>
</evidence>
<dbReference type="Pfam" id="PF05728">
    <property type="entry name" value="UPF0227"/>
    <property type="match status" value="1"/>
</dbReference>
<dbReference type="Gene3D" id="3.40.50.1820">
    <property type="entry name" value="alpha/beta hydrolase"/>
    <property type="match status" value="1"/>
</dbReference>
<protein>
    <recommendedName>
        <fullName evidence="3">Esterase</fullName>
    </recommendedName>
</protein>
<gene>
    <name evidence="1" type="ORF">N478_09400</name>
</gene>
<dbReference type="SUPFAM" id="SSF53474">
    <property type="entry name" value="alpha/beta-Hydrolases"/>
    <property type="match status" value="1"/>
</dbReference>
<name>A0A161YFG9_9GAMM</name>
<accession>A0A161YFG9</accession>
<dbReference type="RefSeq" id="WP_063383260.1">
    <property type="nucleotide sequence ID" value="NZ_AUXX01000074.1"/>
</dbReference>
<evidence type="ECO:0000313" key="2">
    <source>
        <dbReference type="Proteomes" id="UP000076661"/>
    </source>
</evidence>
<dbReference type="InterPro" id="IPR008886">
    <property type="entry name" value="UPF0227/Esterase_YqiA"/>
</dbReference>
<dbReference type="PANTHER" id="PTHR35602:SF3">
    <property type="entry name" value="ESTERASE YQIA"/>
    <property type="match status" value="1"/>
</dbReference>
<dbReference type="Proteomes" id="UP000076661">
    <property type="component" value="Unassembled WGS sequence"/>
</dbReference>
<dbReference type="InterPro" id="IPR029058">
    <property type="entry name" value="AB_hydrolase_fold"/>
</dbReference>
<dbReference type="PATRIC" id="fig|1365257.3.peg.5295"/>
<sequence length="185" mass="21512">MARKVIYIHGFNSSEKSFKAQQFGEFCQAQCEYVVPRLHYDPRIAIIQLEQLIDNNSVLVGSSLGGFYATYLSERFAIKAVVVNPAIRPDKLLWDYLGTQYNPYQDIEYELTKEHVFALKSMYVKQLTTPSNILLLQQTGDEVLPYQEAVEYYRDCPSKIEFGGDHSFMNFERHFDRLANFLKIN</sequence>
<dbReference type="PANTHER" id="PTHR35602">
    <property type="entry name" value="ESTERASE YQIA-RELATED"/>
    <property type="match status" value="1"/>
</dbReference>